<evidence type="ECO:0000313" key="3">
    <source>
        <dbReference type="Proteomes" id="UP000253868"/>
    </source>
</evidence>
<dbReference type="Pfam" id="PF02514">
    <property type="entry name" value="CobN-Mg_chel"/>
    <property type="match status" value="1"/>
</dbReference>
<dbReference type="CDD" id="cd10150">
    <property type="entry name" value="CobN_like"/>
    <property type="match status" value="1"/>
</dbReference>
<dbReference type="KEGG" id="spad:DVK44_12785"/>
<proteinExistence type="predicted"/>
<protein>
    <submittedName>
        <fullName evidence="2">Cobaltochelatase subunit CobN</fullName>
    </submittedName>
</protein>
<reference evidence="3" key="1">
    <citation type="submission" date="2018-07" db="EMBL/GenBank/DDBJ databases">
        <authorList>
            <person name="Zhao J."/>
        </authorList>
    </citation>
    <scope>NUCLEOTIDE SEQUENCE [LARGE SCALE GENOMIC DNA]</scope>
    <source>
        <strain evidence="3">GSSD-12</strain>
    </source>
</reference>
<accession>A0A345HP18</accession>
<dbReference type="NCBIfam" id="TIGR02257">
    <property type="entry name" value="cobalto_cobN"/>
    <property type="match status" value="1"/>
</dbReference>
<dbReference type="PANTHER" id="PTHR44119">
    <property type="entry name" value="MAGNESIUM-CHELATASE SUBUNIT CHLH, CHLOROPLASTIC"/>
    <property type="match status" value="1"/>
</dbReference>
<dbReference type="AlphaFoldDB" id="A0A345HP18"/>
<organism evidence="2 3">
    <name type="scientific">Streptomyces paludis</name>
    <dbReference type="NCBI Taxonomy" id="2282738"/>
    <lineage>
        <taxon>Bacteria</taxon>
        <taxon>Bacillati</taxon>
        <taxon>Actinomycetota</taxon>
        <taxon>Actinomycetes</taxon>
        <taxon>Kitasatosporales</taxon>
        <taxon>Streptomycetaceae</taxon>
        <taxon>Streptomyces</taxon>
    </lineage>
</organism>
<dbReference type="InterPro" id="IPR003672">
    <property type="entry name" value="CobN/Mg_chltase"/>
</dbReference>
<evidence type="ECO:0000313" key="2">
    <source>
        <dbReference type="EMBL" id="AXG78442.1"/>
    </source>
</evidence>
<sequence>MLLLLSTSDTDLLSARAAEGPVPYRYANPARLALDELPALLEGVDLVVVRLLGGLRAWQAGIDQLLAGPRPVVVLTGEQAPDAQLMEASTVPIGIAAEAHGYLAHGGPENLGQLARFLSDTVLLTGHGFEPPAASPTWGRLERRVRPPRLGRPGHSVVETVPTVAVLFYRAHHMSGNTAFVEALCTAIEDADARPMPLFVSSLRAPEPELLEALEEADAIITTVLAAGGTKPATASAGGDDEAWDAGALAGLDVPILQALCLTSSRAAWEASDEGLTPLDAASQVAVPEFDGRLITVPFSFKELDEDGLPVYVADPERAARVAGIAVKHARLAYIPTQDKRIALVLSAYPTKHSRIGNAVGLDTPASAIELLGELLAQGYHFGDPDGTGDTDGPVPGLSSGDGDELIRALIDAGGHDQEWLTEEQLARNPVRIPAADYRRWYDKLPAELREKVETHWGPPPGEMFLDRSRVGNGGDPDGDIVLAALRRGNLLILIQPPRGFGENPIAIYHDPDLPPSHHYLAAYRWIAADSTDGGFGADAMIHLGKHGNLEWLPGKNAGLSAACAPDAALGDVPLIYPFLVNDPGEGTQAKRRVHATLVDHLVPPMARAESYGDIARLEQLLDEYAAISSMDPAKLPAIRAQIWTLIQAAKLDHDLGLEARPDDDGFDDFLLHVDGWLCEVKDAQIRDGLHVLGHAPEGEARVNLVLAILRARQIWGGTTSLPGLREALGLDESAPTRADADTVEATARALVQAMEEAEWDVDAVPAVAAGHPEQVAAILEFAAEEVVPRLEATTDEIDNVLHALDGGSVSAGPSGSPLRGLVNVLPTGRNFYSVDPKAVPSRLAWETGQALADSLLTRYRTDNGEWPTSVGLSLWGTSAMRTSGDDIAEALALLGVRPVWDDASRRVTGLEPVPLAELDRPRIDVTLRISGFFRDAFPHAIGLLDDAVRLVAGLDEPAESNFVRAHAQAELAEHGDERRATTRIFGSRPGTYGAGILQLIDSRDWRTDADLAEVYTVWGGYAYGRELDGRPARAEMETAYKRIAVAAKNTDTREHDIADSDDYFQYHGGMVATVRALKGTAPEAYIGDSTRPETVRTRTLVEETSRVFRARVVNPRWIEAMRRHGYKGAFELAATVDYLFGYDATTGVVADWMYDKLTETYVLDPENRAFLQEANPWALHGIAERLLEAESRGMWEKPDPAVLDALRKVFLETEGELEGEDEGEG</sequence>
<dbReference type="OrthoDB" id="9757976at2"/>
<dbReference type="PANTHER" id="PTHR44119:SF4">
    <property type="entry name" value="AEROBIC COBALTOCHELATASE SUBUNIT COBN"/>
    <property type="match status" value="1"/>
</dbReference>
<dbReference type="GO" id="GO:0051116">
    <property type="term" value="F:cobaltochelatase activity"/>
    <property type="evidence" value="ECO:0007669"/>
    <property type="project" value="InterPro"/>
</dbReference>
<name>A0A345HP18_9ACTN</name>
<dbReference type="Proteomes" id="UP000253868">
    <property type="component" value="Chromosome"/>
</dbReference>
<dbReference type="EMBL" id="CP031194">
    <property type="protein sequence ID" value="AXG78442.1"/>
    <property type="molecule type" value="Genomic_DNA"/>
</dbReference>
<gene>
    <name evidence="2" type="ORF">DVK44_12785</name>
</gene>
<dbReference type="RefSeq" id="WP_114659787.1">
    <property type="nucleotide sequence ID" value="NZ_CP031194.1"/>
</dbReference>
<dbReference type="GO" id="GO:0009236">
    <property type="term" value="P:cobalamin biosynthetic process"/>
    <property type="evidence" value="ECO:0007669"/>
    <property type="project" value="InterPro"/>
</dbReference>
<keyword evidence="3" id="KW-1185">Reference proteome</keyword>
<dbReference type="InterPro" id="IPR011953">
    <property type="entry name" value="Cobalto_CobN"/>
</dbReference>
<feature type="domain" description="CobN/magnesium chelatase" evidence="1">
    <location>
        <begin position="101"/>
        <end position="1201"/>
    </location>
</feature>
<evidence type="ECO:0000259" key="1">
    <source>
        <dbReference type="Pfam" id="PF02514"/>
    </source>
</evidence>